<dbReference type="Proteomes" id="UP001500665">
    <property type="component" value="Unassembled WGS sequence"/>
</dbReference>
<organism evidence="1 2">
    <name type="scientific">Actinocorallia libanotica</name>
    <dbReference type="NCBI Taxonomy" id="46162"/>
    <lineage>
        <taxon>Bacteria</taxon>
        <taxon>Bacillati</taxon>
        <taxon>Actinomycetota</taxon>
        <taxon>Actinomycetes</taxon>
        <taxon>Streptosporangiales</taxon>
        <taxon>Thermomonosporaceae</taxon>
        <taxon>Actinocorallia</taxon>
    </lineage>
</organism>
<comment type="caution">
    <text evidence="1">The sequence shown here is derived from an EMBL/GenBank/DDBJ whole genome shotgun (WGS) entry which is preliminary data.</text>
</comment>
<reference evidence="2" key="1">
    <citation type="journal article" date="2019" name="Int. J. Syst. Evol. Microbiol.">
        <title>The Global Catalogue of Microorganisms (GCM) 10K type strain sequencing project: providing services to taxonomists for standard genome sequencing and annotation.</title>
        <authorList>
            <consortium name="The Broad Institute Genomics Platform"/>
            <consortium name="The Broad Institute Genome Sequencing Center for Infectious Disease"/>
            <person name="Wu L."/>
            <person name="Ma J."/>
        </authorList>
    </citation>
    <scope>NUCLEOTIDE SEQUENCE [LARGE SCALE GENOMIC DNA]</scope>
    <source>
        <strain evidence="2">JCM 10696</strain>
    </source>
</reference>
<protein>
    <submittedName>
        <fullName evidence="1">Uncharacterized protein</fullName>
    </submittedName>
</protein>
<evidence type="ECO:0000313" key="2">
    <source>
        <dbReference type="Proteomes" id="UP001500665"/>
    </source>
</evidence>
<sequence length="111" mass="12822">MTEAIKLPRNLALYLLEEGDLESPEPMDGYAFEAVQDCGSSRWSSHHRLIIRRESDGALFASEDYHRGLTENQEDDYWSGDYYGVEEEGFVHFHPVEKVALTTYEYKQVGK</sequence>
<keyword evidence="2" id="KW-1185">Reference proteome</keyword>
<dbReference type="RefSeq" id="WP_344235495.1">
    <property type="nucleotide sequence ID" value="NZ_BAAAHH010000001.1"/>
</dbReference>
<name>A0ABP4AFK0_9ACTN</name>
<accession>A0ABP4AFK0</accession>
<evidence type="ECO:0000313" key="1">
    <source>
        <dbReference type="EMBL" id="GAA0935948.1"/>
    </source>
</evidence>
<dbReference type="EMBL" id="BAAAHH010000001">
    <property type="protein sequence ID" value="GAA0935948.1"/>
    <property type="molecule type" value="Genomic_DNA"/>
</dbReference>
<gene>
    <name evidence="1" type="ORF">GCM10009550_01330</name>
</gene>
<proteinExistence type="predicted"/>